<proteinExistence type="predicted"/>
<dbReference type="SUPFAM" id="SSF81296">
    <property type="entry name" value="E set domains"/>
    <property type="match status" value="1"/>
</dbReference>
<evidence type="ECO:0000313" key="3">
    <source>
        <dbReference type="EMBL" id="CAB5043898.1"/>
    </source>
</evidence>
<protein>
    <submittedName>
        <fullName evidence="1">Unannotated protein</fullName>
    </submittedName>
</protein>
<organism evidence="1">
    <name type="scientific">freshwater metagenome</name>
    <dbReference type="NCBI Taxonomy" id="449393"/>
    <lineage>
        <taxon>unclassified sequences</taxon>
        <taxon>metagenomes</taxon>
        <taxon>ecological metagenomes</taxon>
    </lineage>
</organism>
<dbReference type="EMBL" id="CAEZZT010000006">
    <property type="protein sequence ID" value="CAB4768739.1"/>
    <property type="molecule type" value="Genomic_DNA"/>
</dbReference>
<dbReference type="Gene3D" id="2.60.40.10">
    <property type="entry name" value="Immunoglobulins"/>
    <property type="match status" value="1"/>
</dbReference>
<name>A0A6J6VBU7_9ZZZZ</name>
<reference evidence="1" key="1">
    <citation type="submission" date="2020-05" db="EMBL/GenBank/DDBJ databases">
        <authorList>
            <person name="Chiriac C."/>
            <person name="Salcher M."/>
            <person name="Ghai R."/>
            <person name="Kavagutti S V."/>
        </authorList>
    </citation>
    <scope>NUCLEOTIDE SEQUENCE</scope>
</reference>
<sequence length="732" mass="72104">MSTKTILKKIAVVAVAALAIGGVSAVSANAATTPTPTLTGMTPSTAQQGATITLTGTDFRPTGETYVTFQHRGNNNNNTIYVGSNTVVASATSLTTVVPAGIIAGQTRVRVVTNDGTNGDSVASGFLTLNVQLRAGIAACNVTSGVWEIDPALGYDAPVLGNPTDGLTGGDNCTIVSPVYATVAQSASAALVLSAAHNAPAYADLTTYVVSAAGANKILGISGSISGVADFTLQADGSYVLTSSDDVISGDQIGLSTANLGSTTVTWSKRLYSSAFSYTDTAVQKFIINVSNQTTTYVGTIVNGNAGDPTSTSKFVNLGSTVADASGAIFAPKGSSGTFTPAAAFYVHQLGSTGGLLGNSSTKAITVTLSGVGSVQIGDALNNPITPAGGSVAYSAWPAASGNSKAVYLWSDGRSGVSTLTFSVNGVVVATKTLNFYGSVASLTPTPNLNIIRKGGVATSGVSAVTAKDASGTVVPMASGSVAISATGSIVAAVSTTSDSGAVTGSFESWVNITTTPLSASGDKTTLTASYALPDGTFVTSGSWVVTLGGTVASVTAAFDAASYALGAPFVLTLTGKDSSGNAPAEDAGITLSGAANQATANLQGIIMSDSFTAGKYTIKGFAPVNTGTGTFSVAISDGDSISTSASAALEVNAGVAAAQDAAAEATDAANAATDAANAAAEAADAATAAAQDAADAVAALAAQVSTMISALKKQLIALTNLVIKIQKKVKA</sequence>
<gene>
    <name evidence="1" type="ORF">UFOPK2918_00158</name>
    <name evidence="2" type="ORF">UFOPK3288_01084</name>
    <name evidence="3" type="ORF">UFOPK4303_00044</name>
</gene>
<evidence type="ECO:0000313" key="2">
    <source>
        <dbReference type="EMBL" id="CAB4854852.1"/>
    </source>
</evidence>
<dbReference type="AlphaFoldDB" id="A0A6J6VBU7"/>
<dbReference type="InterPro" id="IPR013783">
    <property type="entry name" value="Ig-like_fold"/>
</dbReference>
<dbReference type="EMBL" id="CAFBLC010000038">
    <property type="protein sequence ID" value="CAB4854852.1"/>
    <property type="molecule type" value="Genomic_DNA"/>
</dbReference>
<dbReference type="EMBL" id="CAFBQI010000001">
    <property type="protein sequence ID" value="CAB5043898.1"/>
    <property type="molecule type" value="Genomic_DNA"/>
</dbReference>
<evidence type="ECO:0000313" key="1">
    <source>
        <dbReference type="EMBL" id="CAB4768739.1"/>
    </source>
</evidence>
<dbReference type="InterPro" id="IPR014756">
    <property type="entry name" value="Ig_E-set"/>
</dbReference>
<accession>A0A6J6VBU7</accession>